<evidence type="ECO:0000256" key="2">
    <source>
        <dbReference type="ARBA" id="ARBA00023015"/>
    </source>
</evidence>
<dbReference type="Proteomes" id="UP000812961">
    <property type="component" value="Unassembled WGS sequence"/>
</dbReference>
<evidence type="ECO:0000256" key="1">
    <source>
        <dbReference type="ARBA" id="ARBA00022814"/>
    </source>
</evidence>
<evidence type="ECO:0000313" key="5">
    <source>
        <dbReference type="EMBL" id="MBW8683665.1"/>
    </source>
</evidence>
<gene>
    <name evidence="5" type="ORF">K1Y79_04905</name>
</gene>
<dbReference type="Gene3D" id="3.30.70.940">
    <property type="entry name" value="NusG, N-terminal domain"/>
    <property type="match status" value="1"/>
</dbReference>
<dbReference type="SMART" id="SM00738">
    <property type="entry name" value="NGN"/>
    <property type="match status" value="1"/>
</dbReference>
<evidence type="ECO:0000256" key="3">
    <source>
        <dbReference type="ARBA" id="ARBA00023163"/>
    </source>
</evidence>
<organism evidence="5 6">
    <name type="scientific">Chitinophaga rhizophila</name>
    <dbReference type="NCBI Taxonomy" id="2866212"/>
    <lineage>
        <taxon>Bacteria</taxon>
        <taxon>Pseudomonadati</taxon>
        <taxon>Bacteroidota</taxon>
        <taxon>Chitinophagia</taxon>
        <taxon>Chitinophagales</taxon>
        <taxon>Chitinophagaceae</taxon>
        <taxon>Chitinophaga</taxon>
    </lineage>
</organism>
<protein>
    <submittedName>
        <fullName evidence="5">UpxY family transcription antiterminator</fullName>
    </submittedName>
</protein>
<dbReference type="NCBIfam" id="NF033644">
    <property type="entry name" value="antiterm_UpxY"/>
    <property type="match status" value="1"/>
</dbReference>
<name>A0ABS7G7Q0_9BACT</name>
<dbReference type="SUPFAM" id="SSF82679">
    <property type="entry name" value="N-utilization substance G protein NusG, N-terminal domain"/>
    <property type="match status" value="1"/>
</dbReference>
<accession>A0ABS7G7Q0</accession>
<dbReference type="PANTHER" id="PTHR30265">
    <property type="entry name" value="RHO-INTERACTING TRANSCRIPTION TERMINATION FACTOR NUSG"/>
    <property type="match status" value="1"/>
</dbReference>
<dbReference type="InterPro" id="IPR043425">
    <property type="entry name" value="NusG-like"/>
</dbReference>
<keyword evidence="1" id="KW-0889">Transcription antitermination</keyword>
<evidence type="ECO:0000313" key="6">
    <source>
        <dbReference type="Proteomes" id="UP000812961"/>
    </source>
</evidence>
<dbReference type="InterPro" id="IPR008991">
    <property type="entry name" value="Translation_prot_SH3-like_sf"/>
</dbReference>
<sequence>MEQKPHTWYAVYTKPRWEKKVADALVRKQIETYCPLNRVTHQWSDRKKVVEEPLFKSYVFVRIPEDKKTLVRETSGIVNFVYWLGKPASIPEHEIDLIKRFLREYQDVEVERFPIQEDDLVRITAGPLMHQHGRVVEAGKNTVKAVLYSMGFSLIATVKTSDLMLLNNTNNTKEYTGAAKVGVGNVI</sequence>
<dbReference type="EMBL" id="JAICCF010000001">
    <property type="protein sequence ID" value="MBW8683665.1"/>
    <property type="molecule type" value="Genomic_DNA"/>
</dbReference>
<proteinExistence type="predicted"/>
<keyword evidence="2" id="KW-0805">Transcription regulation</keyword>
<reference evidence="5 6" key="1">
    <citation type="submission" date="2021-08" db="EMBL/GenBank/DDBJ databases">
        <title>The genome sequence of Chitinophaga sp. B61.</title>
        <authorList>
            <person name="Zhang X."/>
        </authorList>
    </citation>
    <scope>NUCLEOTIDE SEQUENCE [LARGE SCALE GENOMIC DNA]</scope>
    <source>
        <strain evidence="5 6">B61</strain>
    </source>
</reference>
<comment type="caution">
    <text evidence="5">The sequence shown here is derived from an EMBL/GenBank/DDBJ whole genome shotgun (WGS) entry which is preliminary data.</text>
</comment>
<dbReference type="Pfam" id="PF02357">
    <property type="entry name" value="NusG"/>
    <property type="match status" value="1"/>
</dbReference>
<keyword evidence="3" id="KW-0804">Transcription</keyword>
<dbReference type="RefSeq" id="WP_220248879.1">
    <property type="nucleotide sequence ID" value="NZ_JAICCF010000001.1"/>
</dbReference>
<keyword evidence="6" id="KW-1185">Reference proteome</keyword>
<dbReference type="PANTHER" id="PTHR30265:SF4">
    <property type="entry name" value="KOW MOTIF FAMILY PROTEIN, EXPRESSED"/>
    <property type="match status" value="1"/>
</dbReference>
<evidence type="ECO:0000259" key="4">
    <source>
        <dbReference type="SMART" id="SM00738"/>
    </source>
</evidence>
<dbReference type="SUPFAM" id="SSF50104">
    <property type="entry name" value="Translation proteins SH3-like domain"/>
    <property type="match status" value="1"/>
</dbReference>
<feature type="domain" description="NusG-like N-terminal" evidence="4">
    <location>
        <begin position="5"/>
        <end position="102"/>
    </location>
</feature>
<dbReference type="InterPro" id="IPR036735">
    <property type="entry name" value="NGN_dom_sf"/>
</dbReference>
<dbReference type="CDD" id="cd09895">
    <property type="entry name" value="NGN_SP_UpxY"/>
    <property type="match status" value="1"/>
</dbReference>
<dbReference type="InterPro" id="IPR006645">
    <property type="entry name" value="NGN-like_dom"/>
</dbReference>